<dbReference type="AlphaFoldDB" id="A0A6C0B7J8"/>
<feature type="region of interest" description="Disordered" evidence="1">
    <location>
        <begin position="1"/>
        <end position="66"/>
    </location>
</feature>
<evidence type="ECO:0000313" key="2">
    <source>
        <dbReference type="EMBL" id="QHS87468.1"/>
    </source>
</evidence>
<evidence type="ECO:0000256" key="1">
    <source>
        <dbReference type="SAM" id="MobiDB-lite"/>
    </source>
</evidence>
<accession>A0A6C0B7J8</accession>
<reference evidence="2" key="1">
    <citation type="journal article" date="2020" name="Nature">
        <title>Giant virus diversity and host interactions through global metagenomics.</title>
        <authorList>
            <person name="Schulz F."/>
            <person name="Roux S."/>
            <person name="Paez-Espino D."/>
            <person name="Jungbluth S."/>
            <person name="Walsh D.A."/>
            <person name="Denef V.J."/>
            <person name="McMahon K.D."/>
            <person name="Konstantinidis K.T."/>
            <person name="Eloe-Fadrosh E.A."/>
            <person name="Kyrpides N.C."/>
            <person name="Woyke T."/>
        </authorList>
    </citation>
    <scope>NUCLEOTIDE SEQUENCE</scope>
    <source>
        <strain evidence="2">GVMAG-M-3300010157-4</strain>
    </source>
</reference>
<dbReference type="EMBL" id="MN739081">
    <property type="protein sequence ID" value="QHS87468.1"/>
    <property type="molecule type" value="Genomic_DNA"/>
</dbReference>
<organism evidence="2">
    <name type="scientific">viral metagenome</name>
    <dbReference type="NCBI Taxonomy" id="1070528"/>
    <lineage>
        <taxon>unclassified sequences</taxon>
        <taxon>metagenomes</taxon>
        <taxon>organismal metagenomes</taxon>
    </lineage>
</organism>
<feature type="region of interest" description="Disordered" evidence="1">
    <location>
        <begin position="192"/>
        <end position="212"/>
    </location>
</feature>
<protein>
    <submittedName>
        <fullName evidence="2">Uncharacterized protein</fullName>
    </submittedName>
</protein>
<proteinExistence type="predicted"/>
<sequence>MYMPSPPATGSKPHPTGSKPHTTGSKPHPTGSKPHTTGSKPHPTGSKSSKKSDAQSISPDKKHFEDNMNKMPYELVDHISSFVPKNKKTKIAMIPSDFDGYGQWSIYKGPKDDERDRYNNLPEHYKSLASKLFQYGTFEQVRTTLDRWYNHSNQKWGKFLTEPYPHGKAINPYAIEKILKKEEKKHLIIYKGGRRTAKKYNQRSSKTRRNQK</sequence>
<name>A0A6C0B7J8_9ZZZZ</name>